<dbReference type="SUPFAM" id="SSF54001">
    <property type="entry name" value="Cysteine proteinases"/>
    <property type="match status" value="1"/>
</dbReference>
<dbReference type="InterPro" id="IPR038765">
    <property type="entry name" value="Papain-like_cys_pep_sf"/>
</dbReference>
<keyword evidence="3" id="KW-1185">Reference proteome</keyword>
<dbReference type="PANTHER" id="PTHR21646">
    <property type="entry name" value="UBIQUITIN CARBOXYL-TERMINAL HYDROLASE"/>
    <property type="match status" value="1"/>
</dbReference>
<dbReference type="InterPro" id="IPR028889">
    <property type="entry name" value="USP"/>
</dbReference>
<dbReference type="Proteomes" id="UP000281553">
    <property type="component" value="Unassembled WGS sequence"/>
</dbReference>
<protein>
    <recommendedName>
        <fullName evidence="1">USP domain-containing protein</fullName>
    </recommendedName>
</protein>
<evidence type="ECO:0000259" key="1">
    <source>
        <dbReference type="PROSITE" id="PS50235"/>
    </source>
</evidence>
<dbReference type="AlphaFoldDB" id="A0A3P7P4K0"/>
<reference evidence="2 3" key="1">
    <citation type="submission" date="2018-11" db="EMBL/GenBank/DDBJ databases">
        <authorList>
            <consortium name="Pathogen Informatics"/>
        </authorList>
    </citation>
    <scope>NUCLEOTIDE SEQUENCE [LARGE SCALE GENOMIC DNA]</scope>
</reference>
<gene>
    <name evidence="2" type="ORF">DILT_LOCUS11003</name>
</gene>
<dbReference type="Gene3D" id="3.90.70.10">
    <property type="entry name" value="Cysteine proteinases"/>
    <property type="match status" value="1"/>
</dbReference>
<feature type="domain" description="USP" evidence="1">
    <location>
        <begin position="1"/>
        <end position="126"/>
    </location>
</feature>
<dbReference type="EMBL" id="UYRU01061654">
    <property type="protein sequence ID" value="VDN15172.1"/>
    <property type="molecule type" value="Genomic_DNA"/>
</dbReference>
<organism evidence="2 3">
    <name type="scientific">Dibothriocephalus latus</name>
    <name type="common">Fish tapeworm</name>
    <name type="synonym">Diphyllobothrium latum</name>
    <dbReference type="NCBI Taxonomy" id="60516"/>
    <lineage>
        <taxon>Eukaryota</taxon>
        <taxon>Metazoa</taxon>
        <taxon>Spiralia</taxon>
        <taxon>Lophotrochozoa</taxon>
        <taxon>Platyhelminthes</taxon>
        <taxon>Cestoda</taxon>
        <taxon>Eucestoda</taxon>
        <taxon>Diphyllobothriidea</taxon>
        <taxon>Diphyllobothriidae</taxon>
        <taxon>Dibothriocephalus</taxon>
    </lineage>
</organism>
<dbReference type="InterPro" id="IPR050185">
    <property type="entry name" value="Ub_carboxyl-term_hydrolase"/>
</dbReference>
<sequence length="126" mass="14238">MNSVVSDSSTTTAASTISAPTVSLKDCLETFTKKEDLDGDDMPFCERCKKHAKTQLQILFSDLPEILILRILLKAPPILCSAKQAVFREFLRFDSSNSHNKRRNLIDFDFELDLAKYTTKGMFSIL</sequence>
<evidence type="ECO:0000313" key="2">
    <source>
        <dbReference type="EMBL" id="VDN15172.1"/>
    </source>
</evidence>
<dbReference type="PROSITE" id="PS50235">
    <property type="entry name" value="USP_3"/>
    <property type="match status" value="1"/>
</dbReference>
<name>A0A3P7P4K0_DIBLA</name>
<evidence type="ECO:0000313" key="3">
    <source>
        <dbReference type="Proteomes" id="UP000281553"/>
    </source>
</evidence>
<dbReference type="OrthoDB" id="265306at2759"/>
<proteinExistence type="predicted"/>
<accession>A0A3P7P4K0</accession>